<keyword evidence="2" id="KW-0732">Signal</keyword>
<dbReference type="InterPro" id="IPR027417">
    <property type="entry name" value="P-loop_NTPase"/>
</dbReference>
<dbReference type="Proteomes" id="UP001642484">
    <property type="component" value="Unassembled WGS sequence"/>
</dbReference>
<dbReference type="Pfam" id="PF17784">
    <property type="entry name" value="Sulfotransfer_4"/>
    <property type="match status" value="1"/>
</dbReference>
<comment type="caution">
    <text evidence="3">The sequence shown here is derived from an EMBL/GenBank/DDBJ whole genome shotgun (WGS) entry which is preliminary data.</text>
</comment>
<dbReference type="EMBL" id="CAXAMN010012114">
    <property type="protein sequence ID" value="CAK9037321.1"/>
    <property type="molecule type" value="Genomic_DNA"/>
</dbReference>
<dbReference type="Gene3D" id="3.40.50.300">
    <property type="entry name" value="P-loop containing nucleotide triphosphate hydrolases"/>
    <property type="match status" value="1"/>
</dbReference>
<dbReference type="PANTHER" id="PTHR36978:SF3">
    <property type="entry name" value="P-LOOP CONTAINING NUCLEOSIDE TRIPHOSPHATE HYDROLASE PROTEIN"/>
    <property type="match status" value="1"/>
</dbReference>
<name>A0ABP0LDT8_9DINO</name>
<keyword evidence="1" id="KW-0472">Membrane</keyword>
<evidence type="ECO:0000256" key="1">
    <source>
        <dbReference type="SAM" id="Phobius"/>
    </source>
</evidence>
<sequence>MALALLTALLLAPVSAWPSGQIQVIAAGVSRTSTQSLSLALTRLGYKTLHAEGFHPKIPLYKEAPELVDMVTKAALKSLQAEDFNVLLPVLAHIERLNVTALVDIPWSAYGVELHEKYPNAKIILTVRDKHSWFQSYWEHFRWGAILPPPPFPSFPITQPFPLTVLYQPFVQYWRLVSQRLQCTGITSFPPRMLSRKDKQDCLDGFEMHIERLKNAVPLESLLIYNIREGWDPLCRFLGVPVPDFPFPREDSYSMIHWKVGPVIFLVVVYLFYGLVLLLLHFILTFQLRKLWRQKRD</sequence>
<keyword evidence="1" id="KW-1133">Transmembrane helix</keyword>
<keyword evidence="4" id="KW-1185">Reference proteome</keyword>
<accession>A0ABP0LDT8</accession>
<dbReference type="InterPro" id="IPR040632">
    <property type="entry name" value="Sulfotransfer_4"/>
</dbReference>
<feature type="transmembrane region" description="Helical" evidence="1">
    <location>
        <begin position="263"/>
        <end position="286"/>
    </location>
</feature>
<evidence type="ECO:0000313" key="4">
    <source>
        <dbReference type="Proteomes" id="UP001642484"/>
    </source>
</evidence>
<proteinExistence type="predicted"/>
<dbReference type="PANTHER" id="PTHR36978">
    <property type="entry name" value="P-LOOP CONTAINING NUCLEOTIDE TRIPHOSPHATE HYDROLASE"/>
    <property type="match status" value="1"/>
</dbReference>
<protein>
    <submittedName>
        <fullName evidence="3">Uncharacterized protein</fullName>
    </submittedName>
</protein>
<dbReference type="SUPFAM" id="SSF52540">
    <property type="entry name" value="P-loop containing nucleoside triphosphate hydrolases"/>
    <property type="match status" value="1"/>
</dbReference>
<evidence type="ECO:0000256" key="2">
    <source>
        <dbReference type="SAM" id="SignalP"/>
    </source>
</evidence>
<gene>
    <name evidence="3" type="ORF">CCMP2556_LOCUS20638</name>
</gene>
<feature type="signal peptide" evidence="2">
    <location>
        <begin position="1"/>
        <end position="16"/>
    </location>
</feature>
<keyword evidence="1" id="KW-0812">Transmembrane</keyword>
<organism evidence="3 4">
    <name type="scientific">Durusdinium trenchii</name>
    <dbReference type="NCBI Taxonomy" id="1381693"/>
    <lineage>
        <taxon>Eukaryota</taxon>
        <taxon>Sar</taxon>
        <taxon>Alveolata</taxon>
        <taxon>Dinophyceae</taxon>
        <taxon>Suessiales</taxon>
        <taxon>Symbiodiniaceae</taxon>
        <taxon>Durusdinium</taxon>
    </lineage>
</organism>
<feature type="chain" id="PRO_5045274237" evidence="2">
    <location>
        <begin position="17"/>
        <end position="297"/>
    </location>
</feature>
<reference evidence="3 4" key="1">
    <citation type="submission" date="2024-02" db="EMBL/GenBank/DDBJ databases">
        <authorList>
            <person name="Chen Y."/>
            <person name="Shah S."/>
            <person name="Dougan E. K."/>
            <person name="Thang M."/>
            <person name="Chan C."/>
        </authorList>
    </citation>
    <scope>NUCLEOTIDE SEQUENCE [LARGE SCALE GENOMIC DNA]</scope>
</reference>
<evidence type="ECO:0000313" key="3">
    <source>
        <dbReference type="EMBL" id="CAK9037321.1"/>
    </source>
</evidence>